<protein>
    <submittedName>
        <fullName evidence="1">Uncharacterized protein</fullName>
    </submittedName>
</protein>
<name>A0A7S2KD74_9STRA</name>
<organism evidence="1">
    <name type="scientific">Skeletonema marinoi</name>
    <dbReference type="NCBI Taxonomy" id="267567"/>
    <lineage>
        <taxon>Eukaryota</taxon>
        <taxon>Sar</taxon>
        <taxon>Stramenopiles</taxon>
        <taxon>Ochrophyta</taxon>
        <taxon>Bacillariophyta</taxon>
        <taxon>Coscinodiscophyceae</taxon>
        <taxon>Thalassiosirophycidae</taxon>
        <taxon>Thalassiosirales</taxon>
        <taxon>Skeletonemataceae</taxon>
        <taxon>Skeletonema</taxon>
        <taxon>Skeletonema marinoi-dohrnii complex</taxon>
    </lineage>
</organism>
<dbReference type="AlphaFoldDB" id="A0A7S2KD74"/>
<gene>
    <name evidence="1" type="ORF">SMAR0320_LOCUS1370</name>
</gene>
<accession>A0A7S2KD74</accession>
<proteinExistence type="predicted"/>
<sequence length="458" mass="50842">MSPTEECNMIQIELVTGFLSATDQLTWTLIQYDTSEIILQGGPLNSDETYIIGGKDDEKHCVASGRYIFNITNSGGHGFGSLLSEKRGGYYLIYSNDTMIGGSDSFFLNEEFSFSVPYYGDEPDGDEIIHCSNDFFMVFFTDDHPEENTFELYHQETDQVIVRGGPFQEGPGALYYSRACLPDGVFNLTLLDSGGDGVKYPGHFQVYVEEKFLDLQYKIGNSTSTSFVLANHPAPTSKPTVFGCENFLVLIEADLDDAHKYYGHTLTWELLDIDTREVFIQEGPLKHSANLTYNECVSPGRYSFNITNTRGDGLGPKGNYLIFSDSLMIGGSTKFGVNEEMVFSLPYNVDELSGREFDWCAGDFFVKVTTAANPQLLSWKVTNENGGVVAGGGPYRKPFDTYSQWVCLPNGSYTLYINSLDIFGIKGNKVAVFVESKLLVSVTDDVFGQSYSASFNLK</sequence>
<reference evidence="1" key="1">
    <citation type="submission" date="2021-01" db="EMBL/GenBank/DDBJ databases">
        <authorList>
            <person name="Corre E."/>
            <person name="Pelletier E."/>
            <person name="Niang G."/>
            <person name="Scheremetjew M."/>
            <person name="Finn R."/>
            <person name="Kale V."/>
            <person name="Holt S."/>
            <person name="Cochrane G."/>
            <person name="Meng A."/>
            <person name="Brown T."/>
            <person name="Cohen L."/>
        </authorList>
    </citation>
    <scope>NUCLEOTIDE SEQUENCE</scope>
    <source>
        <strain evidence="1">SM1012Den-03</strain>
    </source>
</reference>
<evidence type="ECO:0000313" key="1">
    <source>
        <dbReference type="EMBL" id="CAD9573469.1"/>
    </source>
</evidence>
<dbReference type="EMBL" id="HBGZ01001938">
    <property type="protein sequence ID" value="CAD9573469.1"/>
    <property type="molecule type" value="Transcribed_RNA"/>
</dbReference>